<feature type="compositionally biased region" description="Basic residues" evidence="1">
    <location>
        <begin position="1"/>
        <end position="11"/>
    </location>
</feature>
<keyword evidence="2" id="KW-0812">Transmembrane</keyword>
<gene>
    <name evidence="3" type="primary">nuoL_2</name>
    <name evidence="3" type="ORF">CM83_47307</name>
</gene>
<feature type="transmembrane region" description="Helical" evidence="2">
    <location>
        <begin position="180"/>
        <end position="199"/>
    </location>
</feature>
<evidence type="ECO:0000256" key="1">
    <source>
        <dbReference type="SAM" id="MobiDB-lite"/>
    </source>
</evidence>
<accession>A0A0A9XB42</accession>
<dbReference type="AlphaFoldDB" id="A0A0A9XB42"/>
<sequence>MDERQKLRKTIQRNQEVPGILGGVKGPFSPPLSKMSKDSQPEGTPIEVDFRCRTGKDGHRPVQAVSSSDLNLRHDSPNFGNPKKSGFMKTTAQCQAPGVDDAAFGNFNVNGMKNWGKAVPLFDDDDPAEGAEDFDEIVYSRLAKINKMQDTTTKNAEEKLHKTRRFYSIRNLSYKDLLKLFFRLILIGIFCSILLSVFHNLF</sequence>
<organism evidence="3">
    <name type="scientific">Lygus hesperus</name>
    <name type="common">Western plant bug</name>
    <dbReference type="NCBI Taxonomy" id="30085"/>
    <lineage>
        <taxon>Eukaryota</taxon>
        <taxon>Metazoa</taxon>
        <taxon>Ecdysozoa</taxon>
        <taxon>Arthropoda</taxon>
        <taxon>Hexapoda</taxon>
        <taxon>Insecta</taxon>
        <taxon>Pterygota</taxon>
        <taxon>Neoptera</taxon>
        <taxon>Paraneoptera</taxon>
        <taxon>Hemiptera</taxon>
        <taxon>Heteroptera</taxon>
        <taxon>Panheteroptera</taxon>
        <taxon>Cimicomorpha</taxon>
        <taxon>Miridae</taxon>
        <taxon>Mirini</taxon>
        <taxon>Lygus</taxon>
    </lineage>
</organism>
<reference evidence="3" key="2">
    <citation type="submission" date="2014-07" db="EMBL/GenBank/DDBJ databases">
        <authorList>
            <person name="Hull J."/>
        </authorList>
    </citation>
    <scope>NUCLEOTIDE SEQUENCE</scope>
</reference>
<evidence type="ECO:0000256" key="2">
    <source>
        <dbReference type="SAM" id="Phobius"/>
    </source>
</evidence>
<evidence type="ECO:0000313" key="3">
    <source>
        <dbReference type="EMBL" id="JAG16871.1"/>
    </source>
</evidence>
<name>A0A0A9XB42_LYGHE</name>
<keyword evidence="2" id="KW-1133">Transmembrane helix</keyword>
<proteinExistence type="predicted"/>
<protein>
    <submittedName>
        <fullName evidence="3">NADH-quinone oxidoreductase subunit L</fullName>
    </submittedName>
</protein>
<dbReference type="EMBL" id="GBHO01026733">
    <property type="protein sequence ID" value="JAG16871.1"/>
    <property type="molecule type" value="Transcribed_RNA"/>
</dbReference>
<feature type="region of interest" description="Disordered" evidence="1">
    <location>
        <begin position="67"/>
        <end position="87"/>
    </location>
</feature>
<reference evidence="3" key="1">
    <citation type="journal article" date="2014" name="PLoS ONE">
        <title>Transcriptome-Based Identification of ABC Transporters in the Western Tarnished Plant Bug Lygus hesperus.</title>
        <authorList>
            <person name="Hull J.J."/>
            <person name="Chaney K."/>
            <person name="Geib S.M."/>
            <person name="Fabrick J.A."/>
            <person name="Brent C.S."/>
            <person name="Walsh D."/>
            <person name="Lavine L.C."/>
        </authorList>
    </citation>
    <scope>NUCLEOTIDE SEQUENCE</scope>
</reference>
<feature type="region of interest" description="Disordered" evidence="1">
    <location>
        <begin position="1"/>
        <end position="47"/>
    </location>
</feature>
<keyword evidence="2" id="KW-0472">Membrane</keyword>